<evidence type="ECO:0000313" key="1">
    <source>
        <dbReference type="EMBL" id="KAF7439336.1"/>
    </source>
</evidence>
<sequence>MFRNIRFSSSSDRKADKGPLRSSLIYAEPNVSTDKSHENYFKAAVATAAAEKQSESDRKMLNPETGCYSESVRAWYVTLCVTLN</sequence>
<dbReference type="Proteomes" id="UP000600918">
    <property type="component" value="Unassembled WGS sequence"/>
</dbReference>
<comment type="caution">
    <text evidence="1">The sequence shown here is derived from an EMBL/GenBank/DDBJ whole genome shotgun (WGS) entry which is preliminary data.</text>
</comment>
<organism evidence="1 2">
    <name type="scientific">Vespula pensylvanica</name>
    <name type="common">Western yellow jacket</name>
    <name type="synonym">Wasp</name>
    <dbReference type="NCBI Taxonomy" id="30213"/>
    <lineage>
        <taxon>Eukaryota</taxon>
        <taxon>Metazoa</taxon>
        <taxon>Ecdysozoa</taxon>
        <taxon>Arthropoda</taxon>
        <taxon>Hexapoda</taxon>
        <taxon>Insecta</taxon>
        <taxon>Pterygota</taxon>
        <taxon>Neoptera</taxon>
        <taxon>Endopterygota</taxon>
        <taxon>Hymenoptera</taxon>
        <taxon>Apocrita</taxon>
        <taxon>Aculeata</taxon>
        <taxon>Vespoidea</taxon>
        <taxon>Vespidae</taxon>
        <taxon>Vespinae</taxon>
        <taxon>Vespula</taxon>
    </lineage>
</organism>
<dbReference type="EMBL" id="JACSDY010000001">
    <property type="protein sequence ID" value="KAF7439336.1"/>
    <property type="molecule type" value="Genomic_DNA"/>
</dbReference>
<protein>
    <submittedName>
        <fullName evidence="1">Uncharacterized protein</fullName>
    </submittedName>
</protein>
<gene>
    <name evidence="1" type="ORF">H0235_001727</name>
</gene>
<proteinExistence type="predicted"/>
<reference evidence="1" key="1">
    <citation type="journal article" date="2020" name="G3 (Bethesda)">
        <title>High-Quality Assemblies for Three Invasive Social Wasps from the &lt;i&gt;Vespula&lt;/i&gt; Genus.</title>
        <authorList>
            <person name="Harrop T.W.R."/>
            <person name="Guhlin J."/>
            <person name="McLaughlin G.M."/>
            <person name="Permina E."/>
            <person name="Stockwell P."/>
            <person name="Gilligan J."/>
            <person name="Le Lec M.F."/>
            <person name="Gruber M.A.M."/>
            <person name="Quinn O."/>
            <person name="Lovegrove M."/>
            <person name="Duncan E.J."/>
            <person name="Remnant E.J."/>
            <person name="Van Eeckhoven J."/>
            <person name="Graham B."/>
            <person name="Knapp R.A."/>
            <person name="Langford K.W."/>
            <person name="Kronenberg Z."/>
            <person name="Press M.O."/>
            <person name="Eacker S.M."/>
            <person name="Wilson-Rankin E.E."/>
            <person name="Purcell J."/>
            <person name="Lester P.J."/>
            <person name="Dearden P.K."/>
        </authorList>
    </citation>
    <scope>NUCLEOTIDE SEQUENCE</scope>
    <source>
        <strain evidence="1">Volc-1</strain>
    </source>
</reference>
<evidence type="ECO:0000313" key="2">
    <source>
        <dbReference type="Proteomes" id="UP000600918"/>
    </source>
</evidence>
<dbReference type="AlphaFoldDB" id="A0A834PG98"/>
<keyword evidence="2" id="KW-1185">Reference proteome</keyword>
<accession>A0A834PG98</accession>
<name>A0A834PG98_VESPE</name>